<keyword evidence="1" id="KW-0812">Transmembrane</keyword>
<sequence length="267" mass="30881">MKQKIFSRKNLAKLLLLIITIFQGTNICLAASNNYQQKGQLLTDYSSQIQYFVEQEKYPQAREVVAKLIEVYLNTNHQKEISIEAHKAFIDLMITVKTELNKVDVQKPVLAEEIFKLHIASEVYVGKDISSFTERIEELYKTSEKLLNTLLTIADNEAKIEIANLERKYDLISCAIQIMYSQEYHTQIKSIFQHLNQASDQAKLKQSAKALEYLTETFKILNKHASEVNAYMIYTQITPKSYLIGISSITAIAMMTVFWRKWKISSY</sequence>
<proteinExistence type="predicted"/>
<evidence type="ECO:0000313" key="4">
    <source>
        <dbReference type="Proteomes" id="UP000095255"/>
    </source>
</evidence>
<evidence type="ECO:0000256" key="1">
    <source>
        <dbReference type="SAM" id="Phobius"/>
    </source>
</evidence>
<dbReference type="AlphaFoldDB" id="A0A1E5L407"/>
<evidence type="ECO:0000313" key="3">
    <source>
        <dbReference type="EMBL" id="OEH84831.1"/>
    </source>
</evidence>
<feature type="chain" id="PRO_5009180696" description="Sporulation protein YpjB" evidence="2">
    <location>
        <begin position="31"/>
        <end position="267"/>
    </location>
</feature>
<feature type="transmembrane region" description="Helical" evidence="1">
    <location>
        <begin position="242"/>
        <end position="259"/>
    </location>
</feature>
<keyword evidence="2" id="KW-0732">Signal</keyword>
<name>A0A1E5L407_9FIRM</name>
<keyword evidence="4" id="KW-1185">Reference proteome</keyword>
<dbReference type="RefSeq" id="WP_069702930.1">
    <property type="nucleotide sequence ID" value="NZ_MJAT01000036.1"/>
</dbReference>
<comment type="caution">
    <text evidence="3">The sequence shown here is derived from an EMBL/GenBank/DDBJ whole genome shotgun (WGS) entry which is preliminary data.</text>
</comment>
<dbReference type="Proteomes" id="UP000095255">
    <property type="component" value="Unassembled WGS sequence"/>
</dbReference>
<gene>
    <name evidence="3" type="ORF">BHU72_08365</name>
</gene>
<keyword evidence="1" id="KW-1133">Transmembrane helix</keyword>
<evidence type="ECO:0008006" key="5">
    <source>
        <dbReference type="Google" id="ProtNLM"/>
    </source>
</evidence>
<dbReference type="EMBL" id="MJAT01000036">
    <property type="protein sequence ID" value="OEH84831.1"/>
    <property type="molecule type" value="Genomic_DNA"/>
</dbReference>
<reference evidence="3 4" key="1">
    <citation type="submission" date="2016-09" db="EMBL/GenBank/DDBJ databases">
        <title>Desulfuribacillus arsenicus sp. nov., an obligately anaerobic, dissimilatory arsenic- and antimonate-reducing bacterium isolated from anoxic sediments.</title>
        <authorList>
            <person name="Abin C.A."/>
            <person name="Hollibaugh J.T."/>
        </authorList>
    </citation>
    <scope>NUCLEOTIDE SEQUENCE [LARGE SCALE GENOMIC DNA]</scope>
    <source>
        <strain evidence="3 4">MLFW-2</strain>
    </source>
</reference>
<keyword evidence="1" id="KW-0472">Membrane</keyword>
<accession>A0A1E5L407</accession>
<dbReference type="STRING" id="1390249.BHU72_08365"/>
<protein>
    <recommendedName>
        <fullName evidence="5">Sporulation protein YpjB</fullName>
    </recommendedName>
</protein>
<evidence type="ECO:0000256" key="2">
    <source>
        <dbReference type="SAM" id="SignalP"/>
    </source>
</evidence>
<organism evidence="3 4">
    <name type="scientific">Desulfuribacillus stibiiarsenatis</name>
    <dbReference type="NCBI Taxonomy" id="1390249"/>
    <lineage>
        <taxon>Bacteria</taxon>
        <taxon>Bacillati</taxon>
        <taxon>Bacillota</taxon>
        <taxon>Desulfuribacillia</taxon>
        <taxon>Desulfuribacillales</taxon>
        <taxon>Desulfuribacillaceae</taxon>
        <taxon>Desulfuribacillus</taxon>
    </lineage>
</organism>
<dbReference type="OrthoDB" id="9834037at2"/>
<feature type="signal peptide" evidence="2">
    <location>
        <begin position="1"/>
        <end position="30"/>
    </location>
</feature>